<reference evidence="1" key="2">
    <citation type="submission" date="2025-09" db="UniProtKB">
        <authorList>
            <consortium name="Ensembl"/>
        </authorList>
    </citation>
    <scope>IDENTIFICATION</scope>
</reference>
<dbReference type="AlphaFoldDB" id="A0A3Q0R2K2"/>
<keyword evidence="2" id="KW-1185">Reference proteome</keyword>
<dbReference type="STRING" id="61819.ENSACIP00000004432"/>
<sequence>AKNRLVLFNVPNLRKLLDLRLLLLGNIGCGKTSSADTILGQLSPISPSASRSCQLRQGFTEGRNVTLVEAPRCYWNGDKMEDSVRKETQRLNVQGHSVNYTLLSLPD</sequence>
<evidence type="ECO:0000313" key="1">
    <source>
        <dbReference type="Ensembl" id="ENSACIP00000004432.1"/>
    </source>
</evidence>
<dbReference type="GeneTree" id="ENSGT00940000181850"/>
<dbReference type="Ensembl" id="ENSACIT00000004576.1">
    <property type="protein sequence ID" value="ENSACIP00000004432.1"/>
    <property type="gene ID" value="ENSACIG00000003529.1"/>
</dbReference>
<evidence type="ECO:0000313" key="2">
    <source>
        <dbReference type="Proteomes" id="UP000261340"/>
    </source>
</evidence>
<dbReference type="InterPro" id="IPR027417">
    <property type="entry name" value="P-loop_NTPase"/>
</dbReference>
<organism evidence="1 2">
    <name type="scientific">Amphilophus citrinellus</name>
    <name type="common">Midas cichlid</name>
    <name type="synonym">Cichlasoma citrinellum</name>
    <dbReference type="NCBI Taxonomy" id="61819"/>
    <lineage>
        <taxon>Eukaryota</taxon>
        <taxon>Metazoa</taxon>
        <taxon>Chordata</taxon>
        <taxon>Craniata</taxon>
        <taxon>Vertebrata</taxon>
        <taxon>Euteleostomi</taxon>
        <taxon>Actinopterygii</taxon>
        <taxon>Neopterygii</taxon>
        <taxon>Teleostei</taxon>
        <taxon>Neoteleostei</taxon>
        <taxon>Acanthomorphata</taxon>
        <taxon>Ovalentaria</taxon>
        <taxon>Cichlomorphae</taxon>
        <taxon>Cichliformes</taxon>
        <taxon>Cichlidae</taxon>
        <taxon>New World cichlids</taxon>
        <taxon>Cichlasomatinae</taxon>
        <taxon>Heroini</taxon>
        <taxon>Amphilophus</taxon>
    </lineage>
</organism>
<protein>
    <submittedName>
        <fullName evidence="1">Uncharacterized protein</fullName>
    </submittedName>
</protein>
<dbReference type="SUPFAM" id="SSF52540">
    <property type="entry name" value="P-loop containing nucleoside triphosphate hydrolases"/>
    <property type="match status" value="1"/>
</dbReference>
<dbReference type="Gene3D" id="3.40.50.300">
    <property type="entry name" value="P-loop containing nucleotide triphosphate hydrolases"/>
    <property type="match status" value="1"/>
</dbReference>
<proteinExistence type="predicted"/>
<dbReference type="Proteomes" id="UP000261340">
    <property type="component" value="Unplaced"/>
</dbReference>
<accession>A0A3Q0R2K2</accession>
<name>A0A3Q0R2K2_AMPCI</name>
<reference evidence="1" key="1">
    <citation type="submission" date="2025-08" db="UniProtKB">
        <authorList>
            <consortium name="Ensembl"/>
        </authorList>
    </citation>
    <scope>IDENTIFICATION</scope>
</reference>